<dbReference type="Pfam" id="PF25989">
    <property type="entry name" value="YknX_C"/>
    <property type="match status" value="1"/>
</dbReference>
<evidence type="ECO:0000259" key="3">
    <source>
        <dbReference type="Pfam" id="PF25973"/>
    </source>
</evidence>
<accession>A0ABW3JXX4</accession>
<protein>
    <submittedName>
        <fullName evidence="5">Efflux RND transporter periplasmic adaptor subunit</fullName>
    </submittedName>
</protein>
<proteinExistence type="inferred from homology"/>
<comment type="similarity">
    <text evidence="1">Belongs to the membrane fusion protein (MFP) (TC 8.A.1) family.</text>
</comment>
<dbReference type="Pfam" id="PF25954">
    <property type="entry name" value="Beta-barrel_RND_2"/>
    <property type="match status" value="1"/>
</dbReference>
<feature type="domain" description="CzcB-like barrel-sandwich hybrid" evidence="3">
    <location>
        <begin position="64"/>
        <end position="185"/>
    </location>
</feature>
<evidence type="ECO:0000259" key="4">
    <source>
        <dbReference type="Pfam" id="PF25989"/>
    </source>
</evidence>
<dbReference type="EMBL" id="JBHTKA010000001">
    <property type="protein sequence ID" value="MFD0998837.1"/>
    <property type="molecule type" value="Genomic_DNA"/>
</dbReference>
<dbReference type="Pfam" id="PF25973">
    <property type="entry name" value="BSH_CzcB"/>
    <property type="match status" value="1"/>
</dbReference>
<feature type="domain" description="CusB-like beta-barrel" evidence="2">
    <location>
        <begin position="191"/>
        <end position="264"/>
    </location>
</feature>
<dbReference type="Proteomes" id="UP001597112">
    <property type="component" value="Unassembled WGS sequence"/>
</dbReference>
<dbReference type="InterPro" id="IPR058647">
    <property type="entry name" value="BSH_CzcB-like"/>
</dbReference>
<reference evidence="6" key="1">
    <citation type="journal article" date="2019" name="Int. J. Syst. Evol. Microbiol.">
        <title>The Global Catalogue of Microorganisms (GCM) 10K type strain sequencing project: providing services to taxonomists for standard genome sequencing and annotation.</title>
        <authorList>
            <consortium name="The Broad Institute Genomics Platform"/>
            <consortium name="The Broad Institute Genome Sequencing Center for Infectious Disease"/>
            <person name="Wu L."/>
            <person name="Ma J."/>
        </authorList>
    </citation>
    <scope>NUCLEOTIDE SEQUENCE [LARGE SCALE GENOMIC DNA]</scope>
    <source>
        <strain evidence="6">CCUG 58938</strain>
    </source>
</reference>
<dbReference type="PANTHER" id="PTHR30469">
    <property type="entry name" value="MULTIDRUG RESISTANCE PROTEIN MDTA"/>
    <property type="match status" value="1"/>
</dbReference>
<comment type="caution">
    <text evidence="5">The sequence shown here is derived from an EMBL/GenBank/DDBJ whole genome shotgun (WGS) entry which is preliminary data.</text>
</comment>
<feature type="domain" description="YknX-like C-terminal permuted SH3-like" evidence="4">
    <location>
        <begin position="271"/>
        <end position="340"/>
    </location>
</feature>
<dbReference type="InterPro" id="IPR058792">
    <property type="entry name" value="Beta-barrel_RND_2"/>
</dbReference>
<dbReference type="Gene3D" id="2.40.30.170">
    <property type="match status" value="1"/>
</dbReference>
<gene>
    <name evidence="5" type="ORF">ACFQ21_05940</name>
</gene>
<evidence type="ECO:0000256" key="1">
    <source>
        <dbReference type="ARBA" id="ARBA00009477"/>
    </source>
</evidence>
<dbReference type="InterPro" id="IPR058637">
    <property type="entry name" value="YknX-like_C"/>
</dbReference>
<name>A0ABW3JXX4_9BACT</name>
<dbReference type="RefSeq" id="WP_377576190.1">
    <property type="nucleotide sequence ID" value="NZ_JBHTKA010000001.1"/>
</dbReference>
<keyword evidence="6" id="KW-1185">Reference proteome</keyword>
<dbReference type="NCBIfam" id="TIGR01730">
    <property type="entry name" value="RND_mfp"/>
    <property type="match status" value="1"/>
</dbReference>
<dbReference type="SUPFAM" id="SSF111369">
    <property type="entry name" value="HlyD-like secretion proteins"/>
    <property type="match status" value="1"/>
</dbReference>
<dbReference type="PROSITE" id="PS51257">
    <property type="entry name" value="PROKAR_LIPOPROTEIN"/>
    <property type="match status" value="1"/>
</dbReference>
<dbReference type="Gene3D" id="2.40.420.20">
    <property type="match status" value="1"/>
</dbReference>
<evidence type="ECO:0000259" key="2">
    <source>
        <dbReference type="Pfam" id="PF25954"/>
    </source>
</evidence>
<evidence type="ECO:0000313" key="5">
    <source>
        <dbReference type="EMBL" id="MFD0998837.1"/>
    </source>
</evidence>
<dbReference type="Gene3D" id="2.40.50.100">
    <property type="match status" value="1"/>
</dbReference>
<dbReference type="InterPro" id="IPR006143">
    <property type="entry name" value="RND_pump_MFP"/>
</dbReference>
<evidence type="ECO:0000313" key="6">
    <source>
        <dbReference type="Proteomes" id="UP001597112"/>
    </source>
</evidence>
<sequence>MKYNSILAVLVLFTACTGNHEQIHADADSATAVEVQKVTAQTVPNVITLSGSIEGKTTVKLGFMVPGKIEYIAVKEGSQVTKDQLLANLEPTNYTIAKQLSDVQENAAQDEFNRLDQLYKRGSLSESDHTKASFSLQQAKLQQKLENKNLTDTKLYAPLTGILLNRQAEAGEIIAAGTPLFVIADIQHVIVTAFIPEGELHHVTIGQQAAISIAALNKKFTGKITEVGAIADATSRAFTIKAEIANNDMLIRPGMIAEVQLNGNSDSMGILVPAESVIHDVDNQSYIYVVDEATHKAFRRKVSLGSMIDNKLQIIAGLSAGEVIVTAGQSKLTDGVSITVVK</sequence>
<organism evidence="5 6">
    <name type="scientific">Ohtaekwangia kribbensis</name>
    <dbReference type="NCBI Taxonomy" id="688913"/>
    <lineage>
        <taxon>Bacteria</taxon>
        <taxon>Pseudomonadati</taxon>
        <taxon>Bacteroidota</taxon>
        <taxon>Cytophagia</taxon>
        <taxon>Cytophagales</taxon>
        <taxon>Fulvivirgaceae</taxon>
        <taxon>Ohtaekwangia</taxon>
    </lineage>
</organism>